<gene>
    <name evidence="2" type="ORF">MGMO_120c00580</name>
</gene>
<dbReference type="PANTHER" id="PTHR35337">
    <property type="entry name" value="SLR1478 PROTEIN"/>
    <property type="match status" value="1"/>
</dbReference>
<keyword evidence="1" id="KW-1133">Transmembrane helix</keyword>
<name>V5DTD1_9GAMM</name>
<dbReference type="RefSeq" id="WP_023495828.1">
    <property type="nucleotide sequence ID" value="NZ_AYLO01000112.1"/>
</dbReference>
<dbReference type="InterPro" id="IPR002798">
    <property type="entry name" value="SpoIIM-like"/>
</dbReference>
<dbReference type="OrthoDB" id="9792847at2"/>
<keyword evidence="3" id="KW-1185">Reference proteome</keyword>
<dbReference type="EMBL" id="AYLO01000112">
    <property type="protein sequence ID" value="ESS70671.1"/>
    <property type="molecule type" value="Genomic_DNA"/>
</dbReference>
<feature type="transmembrane region" description="Helical" evidence="1">
    <location>
        <begin position="115"/>
        <end position="133"/>
    </location>
</feature>
<evidence type="ECO:0000313" key="2">
    <source>
        <dbReference type="EMBL" id="ESS70671.1"/>
    </source>
</evidence>
<feature type="transmembrane region" description="Helical" evidence="1">
    <location>
        <begin position="275"/>
        <end position="293"/>
    </location>
</feature>
<feature type="transmembrane region" description="Helical" evidence="1">
    <location>
        <begin position="224"/>
        <end position="254"/>
    </location>
</feature>
<feature type="transmembrane region" description="Helical" evidence="1">
    <location>
        <begin position="198"/>
        <end position="218"/>
    </location>
</feature>
<evidence type="ECO:0008006" key="4">
    <source>
        <dbReference type="Google" id="ProtNLM"/>
    </source>
</evidence>
<keyword evidence="1" id="KW-0812">Transmembrane</keyword>
<dbReference type="Pfam" id="PF01944">
    <property type="entry name" value="SpoIIM"/>
    <property type="match status" value="1"/>
</dbReference>
<dbReference type="AlphaFoldDB" id="V5DTD1"/>
<dbReference type="Proteomes" id="UP000017842">
    <property type="component" value="Unassembled WGS sequence"/>
</dbReference>
<dbReference type="STRING" id="1116472.MGMO_120c00580"/>
<feature type="transmembrane region" description="Helical" evidence="1">
    <location>
        <begin position="170"/>
        <end position="191"/>
    </location>
</feature>
<dbReference type="eggNOG" id="COG1300">
    <property type="taxonomic scope" value="Bacteria"/>
</dbReference>
<feature type="transmembrane region" description="Helical" evidence="1">
    <location>
        <begin position="305"/>
        <end position="326"/>
    </location>
</feature>
<reference evidence="2 3" key="1">
    <citation type="journal article" date="2013" name="Genome Announc.">
        <title>Draft Genome Sequence of the Methanotrophic Gammaproteobacterium Methyloglobulus morosus DSM 22980 Strain KoM1.</title>
        <authorList>
            <person name="Poehlein A."/>
            <person name="Deutzmann J.S."/>
            <person name="Daniel R."/>
            <person name="Simeonova D.D."/>
        </authorList>
    </citation>
    <scope>NUCLEOTIDE SEQUENCE [LARGE SCALE GENOMIC DNA]</scope>
    <source>
        <strain evidence="2 3">KoM1</strain>
    </source>
</reference>
<proteinExistence type="predicted"/>
<protein>
    <recommendedName>
        <fullName evidence="4">Stage II sporulation protein M</fullName>
    </recommendedName>
</protein>
<comment type="caution">
    <text evidence="2">The sequence shown here is derived from an EMBL/GenBank/DDBJ whole genome shotgun (WGS) entry which is preliminary data.</text>
</comment>
<sequence length="329" mass="35930">MANIQPDTNAALSQWLMAKKAGWEDLENKLKPNKAAPISPVNEACEILSSYKAIMTDLSLSRRVNGDTLITRYLENLFLKTQEEIYRPSNNLFSRIIDLYNLEVPVLMGRLKNSIISAFLIFVISIATGWFLINSFPDLISLIAAPKMIDQVQSGRLWTDGLLNVTPSSMLSISITANNITVSLFAFAMGAFYGLGTLYIIGLNGLMLGGIFAFTASYSLGERLFSFIIAHGVVELSVIIISGAMGLELGEALVRPGSRNRTQAFQNANANAGKILFAATPFLIFAGLIEGFISPDPSYGLTGRILIGVCSGIIFWLIMLFGLPWVSRK</sequence>
<dbReference type="PATRIC" id="fig|1116472.3.peg.3176"/>
<organism evidence="2 3">
    <name type="scientific">Methyloglobulus morosus KoM1</name>
    <dbReference type="NCBI Taxonomy" id="1116472"/>
    <lineage>
        <taxon>Bacteria</taxon>
        <taxon>Pseudomonadati</taxon>
        <taxon>Pseudomonadota</taxon>
        <taxon>Gammaproteobacteria</taxon>
        <taxon>Methylococcales</taxon>
        <taxon>Methylococcaceae</taxon>
        <taxon>Methyloglobulus</taxon>
    </lineage>
</organism>
<evidence type="ECO:0000313" key="3">
    <source>
        <dbReference type="Proteomes" id="UP000017842"/>
    </source>
</evidence>
<accession>V5DTD1</accession>
<dbReference type="PANTHER" id="PTHR35337:SF1">
    <property type="entry name" value="SLR1478 PROTEIN"/>
    <property type="match status" value="1"/>
</dbReference>
<evidence type="ECO:0000256" key="1">
    <source>
        <dbReference type="SAM" id="Phobius"/>
    </source>
</evidence>
<keyword evidence="1" id="KW-0472">Membrane</keyword>